<dbReference type="InterPro" id="IPR032675">
    <property type="entry name" value="LRR_dom_sf"/>
</dbReference>
<dbReference type="SUPFAM" id="SSF81383">
    <property type="entry name" value="F-box domain"/>
    <property type="match status" value="1"/>
</dbReference>
<reference evidence="1 2" key="1">
    <citation type="submission" date="2014-04" db="EMBL/GenBank/DDBJ databases">
        <authorList>
            <consortium name="DOE Joint Genome Institute"/>
            <person name="Kuo A."/>
            <person name="Tarkka M."/>
            <person name="Buscot F."/>
            <person name="Kohler A."/>
            <person name="Nagy L.G."/>
            <person name="Floudas D."/>
            <person name="Copeland A."/>
            <person name="Barry K.W."/>
            <person name="Cichocki N."/>
            <person name="Veneault-Fourrey C."/>
            <person name="LaButti K."/>
            <person name="Lindquist E.A."/>
            <person name="Lipzen A."/>
            <person name="Lundell T."/>
            <person name="Morin E."/>
            <person name="Murat C."/>
            <person name="Sun H."/>
            <person name="Tunlid A."/>
            <person name="Henrissat B."/>
            <person name="Grigoriev I.V."/>
            <person name="Hibbett D.S."/>
            <person name="Martin F."/>
            <person name="Nordberg H.P."/>
            <person name="Cantor M.N."/>
            <person name="Hua S.X."/>
        </authorList>
    </citation>
    <scope>NUCLEOTIDE SEQUENCE [LARGE SCALE GENOMIC DNA]</scope>
    <source>
        <strain evidence="1 2">F 1598</strain>
    </source>
</reference>
<evidence type="ECO:0000313" key="1">
    <source>
        <dbReference type="EMBL" id="KIM88476.1"/>
    </source>
</evidence>
<dbReference type="OrthoDB" id="3038759at2759"/>
<reference evidence="2" key="2">
    <citation type="submission" date="2015-01" db="EMBL/GenBank/DDBJ databases">
        <title>Evolutionary Origins and Diversification of the Mycorrhizal Mutualists.</title>
        <authorList>
            <consortium name="DOE Joint Genome Institute"/>
            <consortium name="Mycorrhizal Genomics Consortium"/>
            <person name="Kohler A."/>
            <person name="Kuo A."/>
            <person name="Nagy L.G."/>
            <person name="Floudas D."/>
            <person name="Copeland A."/>
            <person name="Barry K.W."/>
            <person name="Cichocki N."/>
            <person name="Veneault-Fourrey C."/>
            <person name="LaButti K."/>
            <person name="Lindquist E.A."/>
            <person name="Lipzen A."/>
            <person name="Lundell T."/>
            <person name="Morin E."/>
            <person name="Murat C."/>
            <person name="Riley R."/>
            <person name="Ohm R."/>
            <person name="Sun H."/>
            <person name="Tunlid A."/>
            <person name="Henrissat B."/>
            <person name="Grigoriev I.V."/>
            <person name="Hibbett D.S."/>
            <person name="Martin F."/>
        </authorList>
    </citation>
    <scope>NUCLEOTIDE SEQUENCE [LARGE SCALE GENOMIC DNA]</scope>
    <source>
        <strain evidence="2">F 1598</strain>
    </source>
</reference>
<accession>A0A0C3GCV5</accession>
<proteinExistence type="predicted"/>
<dbReference type="HOGENOM" id="CLU_752490_0_0_1"/>
<name>A0A0C3GCV5_PILCF</name>
<dbReference type="InParanoid" id="A0A0C3GCV5"/>
<keyword evidence="2" id="KW-1185">Reference proteome</keyword>
<protein>
    <submittedName>
        <fullName evidence="1">Uncharacterized protein</fullName>
    </submittedName>
</protein>
<dbReference type="AlphaFoldDB" id="A0A0C3GCV5"/>
<dbReference type="EMBL" id="KN832977">
    <property type="protein sequence ID" value="KIM88476.1"/>
    <property type="molecule type" value="Genomic_DNA"/>
</dbReference>
<dbReference type="InterPro" id="IPR036047">
    <property type="entry name" value="F-box-like_dom_sf"/>
</dbReference>
<gene>
    <name evidence="1" type="ORF">PILCRDRAFT_257546</name>
</gene>
<dbReference type="SUPFAM" id="SSF52047">
    <property type="entry name" value="RNI-like"/>
    <property type="match status" value="1"/>
</dbReference>
<dbReference type="Gene3D" id="3.80.10.10">
    <property type="entry name" value="Ribonuclease Inhibitor"/>
    <property type="match status" value="1"/>
</dbReference>
<organism evidence="1 2">
    <name type="scientific">Piloderma croceum (strain F 1598)</name>
    <dbReference type="NCBI Taxonomy" id="765440"/>
    <lineage>
        <taxon>Eukaryota</taxon>
        <taxon>Fungi</taxon>
        <taxon>Dikarya</taxon>
        <taxon>Basidiomycota</taxon>
        <taxon>Agaricomycotina</taxon>
        <taxon>Agaricomycetes</taxon>
        <taxon>Agaricomycetidae</taxon>
        <taxon>Atheliales</taxon>
        <taxon>Atheliaceae</taxon>
        <taxon>Piloderma</taxon>
    </lineage>
</organism>
<sequence>MAAVPLAYELLAEIFKIYVSFPDTVLPEILLQVCRSWNAVASNEPVLWTKFIVHHNMLNPTKDWVVLRDNATLTHDWIGIFKRRLARAGPTLPLQVEIITLNKCLLPVIDVISGGAPDYIHLSRWETLYLRTYDMIRPAYPTEPYFAQEHCWGGIADLISQPTPSLKRLTLQQNKIDFHAFPDAPNLEELNVIYSRSPAIGQANSFPNLKKVHITYPTKYPLSLVNLSDFCLQKIETLIIGGEVEIGQYVLGSYPSLMTLELTGRVPHGIISISAPRLRHLILPNDNLFCLIFPPPNGESQNANPQPKNRQVLEMLASRFPTVEILEVHENLKSLVSEMISGKIEFFTGLKELRIAAKNDRPRADFAY</sequence>
<evidence type="ECO:0000313" key="2">
    <source>
        <dbReference type="Proteomes" id="UP000054166"/>
    </source>
</evidence>
<dbReference type="Proteomes" id="UP000054166">
    <property type="component" value="Unassembled WGS sequence"/>
</dbReference>